<accession>A0ABP1QLY4</accession>
<comment type="caution">
    <text evidence="1">The sequence shown here is derived from an EMBL/GenBank/DDBJ whole genome shotgun (WGS) entry which is preliminary data.</text>
</comment>
<gene>
    <name evidence="1" type="ORF">ODALV1_LOCUS11695</name>
</gene>
<evidence type="ECO:0000313" key="1">
    <source>
        <dbReference type="EMBL" id="CAL8104248.1"/>
    </source>
</evidence>
<dbReference type="Proteomes" id="UP001642540">
    <property type="component" value="Unassembled WGS sequence"/>
</dbReference>
<dbReference type="EMBL" id="CAXLJM020000035">
    <property type="protein sequence ID" value="CAL8104248.1"/>
    <property type="molecule type" value="Genomic_DNA"/>
</dbReference>
<evidence type="ECO:0000313" key="2">
    <source>
        <dbReference type="Proteomes" id="UP001642540"/>
    </source>
</evidence>
<organism evidence="1 2">
    <name type="scientific">Orchesella dallaii</name>
    <dbReference type="NCBI Taxonomy" id="48710"/>
    <lineage>
        <taxon>Eukaryota</taxon>
        <taxon>Metazoa</taxon>
        <taxon>Ecdysozoa</taxon>
        <taxon>Arthropoda</taxon>
        <taxon>Hexapoda</taxon>
        <taxon>Collembola</taxon>
        <taxon>Entomobryomorpha</taxon>
        <taxon>Entomobryoidea</taxon>
        <taxon>Orchesellidae</taxon>
        <taxon>Orchesellinae</taxon>
        <taxon>Orchesella</taxon>
    </lineage>
</organism>
<sequence length="279" mass="31967">MDNLRKWSFKAVLYYHEDNFFLGLKSSYDDALELNQTSGIMTNATDVDDDHSGIFMSDGDLETIIFGGTGMIVDICQNVFSSFSHDWFLLSAISLWIFTQQLRNQLNVWENRVDKGADCELRGRGIADDVVKEYKELSFLSKQINAITNSFLPAFVMTNVIQMSYFMYSLVTRQWYFALYLSFKLCKIWAAICFAMKTSKVAEDYYTWFVSEDVQEALDLSSKQLQRIFREMKDSPVGNGSGVFYIDVRFLLSRCDGVPGKKKGKRIEEGGKLFEGKTG</sequence>
<keyword evidence="2" id="KW-1185">Reference proteome</keyword>
<name>A0ABP1QLY4_9HEXA</name>
<proteinExistence type="predicted"/>
<protein>
    <submittedName>
        <fullName evidence="1">Uncharacterized protein</fullName>
    </submittedName>
</protein>
<reference evidence="1 2" key="1">
    <citation type="submission" date="2024-08" db="EMBL/GenBank/DDBJ databases">
        <authorList>
            <person name="Cucini C."/>
            <person name="Frati F."/>
        </authorList>
    </citation>
    <scope>NUCLEOTIDE SEQUENCE [LARGE SCALE GENOMIC DNA]</scope>
</reference>